<dbReference type="PANTHER" id="PTHR14340">
    <property type="entry name" value="MICROFIBRIL-ASSOCIATED GLYCOPROTEIN 3"/>
    <property type="match status" value="1"/>
</dbReference>
<dbReference type="FunFam" id="2.60.40.10:FF:001365">
    <property type="entry name" value="titin isoform X1"/>
    <property type="match status" value="1"/>
</dbReference>
<feature type="compositionally biased region" description="Basic and acidic residues" evidence="9">
    <location>
        <begin position="5417"/>
        <end position="5426"/>
    </location>
</feature>
<feature type="domain" description="Fibronectin type-III" evidence="12">
    <location>
        <begin position="1225"/>
        <end position="1317"/>
    </location>
</feature>
<feature type="domain" description="Fibronectin type-III" evidence="12">
    <location>
        <begin position="2386"/>
        <end position="2481"/>
    </location>
</feature>
<dbReference type="GO" id="GO:0055003">
    <property type="term" value="P:cardiac myofibril assembly"/>
    <property type="evidence" value="ECO:0007669"/>
    <property type="project" value="UniProtKB-ARBA"/>
</dbReference>
<feature type="domain" description="Ig-like" evidence="11">
    <location>
        <begin position="4823"/>
        <end position="4903"/>
    </location>
</feature>
<feature type="domain" description="Ig-like" evidence="11">
    <location>
        <begin position="6310"/>
        <end position="6401"/>
    </location>
</feature>
<gene>
    <name evidence="13" type="ORF">SKAU_G00236690</name>
</gene>
<dbReference type="PANTHER" id="PTHR14340:SF13">
    <property type="entry name" value="TITIN"/>
    <property type="match status" value="1"/>
</dbReference>
<dbReference type="FunFam" id="2.60.40.10:FF:001399">
    <property type="entry name" value="Titin a"/>
    <property type="match status" value="1"/>
</dbReference>
<feature type="domain" description="Ig-like" evidence="11">
    <location>
        <begin position="4934"/>
        <end position="5025"/>
    </location>
</feature>
<dbReference type="PROSITE" id="PS50853">
    <property type="entry name" value="FN3"/>
    <property type="match status" value="31"/>
</dbReference>
<feature type="domain" description="Fibronectin type-III" evidence="12">
    <location>
        <begin position="4071"/>
        <end position="4166"/>
    </location>
</feature>
<feature type="region of interest" description="Disordered" evidence="9">
    <location>
        <begin position="5400"/>
        <end position="5432"/>
    </location>
</feature>
<feature type="domain" description="Fibronectin type-III" evidence="12">
    <location>
        <begin position="333"/>
        <end position="426"/>
    </location>
</feature>
<dbReference type="Pfam" id="PF00069">
    <property type="entry name" value="Pkinase"/>
    <property type="match status" value="1"/>
</dbReference>
<dbReference type="Proteomes" id="UP001152622">
    <property type="component" value="Chromosome 8"/>
</dbReference>
<dbReference type="InterPro" id="IPR000719">
    <property type="entry name" value="Prot_kinase_dom"/>
</dbReference>
<feature type="domain" description="Fibronectin type-III" evidence="12">
    <location>
        <begin position="1420"/>
        <end position="1513"/>
    </location>
</feature>
<evidence type="ECO:0000313" key="14">
    <source>
        <dbReference type="Proteomes" id="UP001152622"/>
    </source>
</evidence>
<feature type="domain" description="Fibronectin type-III" evidence="12">
    <location>
        <begin position="1812"/>
        <end position="1911"/>
    </location>
</feature>
<feature type="domain" description="Ig-like" evidence="11">
    <location>
        <begin position="630"/>
        <end position="721"/>
    </location>
</feature>
<feature type="domain" description="Ig-like" evidence="11">
    <location>
        <begin position="1321"/>
        <end position="1413"/>
    </location>
</feature>
<feature type="domain" description="Fibronectin type-III" evidence="12">
    <location>
        <begin position="3079"/>
        <end position="3172"/>
    </location>
</feature>
<organism evidence="13 14">
    <name type="scientific">Synaphobranchus kaupii</name>
    <name type="common">Kaup's arrowtooth eel</name>
    <dbReference type="NCBI Taxonomy" id="118154"/>
    <lineage>
        <taxon>Eukaryota</taxon>
        <taxon>Metazoa</taxon>
        <taxon>Chordata</taxon>
        <taxon>Craniata</taxon>
        <taxon>Vertebrata</taxon>
        <taxon>Euteleostomi</taxon>
        <taxon>Actinopterygii</taxon>
        <taxon>Neopterygii</taxon>
        <taxon>Teleostei</taxon>
        <taxon>Anguilliformes</taxon>
        <taxon>Synaphobranchidae</taxon>
        <taxon>Synaphobranchus</taxon>
    </lineage>
</organism>
<keyword evidence="4" id="KW-0677">Repeat</keyword>
<dbReference type="FunFam" id="2.60.40.10:FF:000135">
    <property type="entry name" value="Titin a"/>
    <property type="match status" value="3"/>
</dbReference>
<feature type="region of interest" description="Disordered" evidence="9">
    <location>
        <begin position="5466"/>
        <end position="5503"/>
    </location>
</feature>
<feature type="domain" description="Fibronectin type-III" evidence="12">
    <location>
        <begin position="3969"/>
        <end position="4065"/>
    </location>
</feature>
<feature type="region of interest" description="Disordered" evidence="9">
    <location>
        <begin position="6275"/>
        <end position="6298"/>
    </location>
</feature>
<feature type="domain" description="Fibronectin type-III" evidence="12">
    <location>
        <begin position="2185"/>
        <end position="2284"/>
    </location>
</feature>
<dbReference type="FunFam" id="2.60.40.10:FF:000983">
    <property type="entry name" value="titin isoform X1"/>
    <property type="match status" value="1"/>
</dbReference>
<dbReference type="FunFam" id="2.60.40.10:FF:000673">
    <property type="entry name" value="Titin a"/>
    <property type="match status" value="1"/>
</dbReference>
<feature type="domain" description="Fibronectin type-III" evidence="12">
    <location>
        <begin position="530"/>
        <end position="626"/>
    </location>
</feature>
<dbReference type="CDD" id="cd05748">
    <property type="entry name" value="Ig_Titin_like"/>
    <property type="match status" value="5"/>
</dbReference>
<dbReference type="FunFam" id="2.60.40.10:FF:000867">
    <property type="entry name" value="Titin a"/>
    <property type="match status" value="1"/>
</dbReference>
<feature type="domain" description="Fibronectin type-III" evidence="12">
    <location>
        <begin position="4368"/>
        <end position="4462"/>
    </location>
</feature>
<dbReference type="GO" id="GO:0006936">
    <property type="term" value="P:muscle contraction"/>
    <property type="evidence" value="ECO:0007669"/>
    <property type="project" value="UniProtKB-ARBA"/>
</dbReference>
<feature type="domain" description="Ig-like" evidence="11">
    <location>
        <begin position="1019"/>
        <end position="1117"/>
    </location>
</feature>
<feature type="domain" description="Fibronectin type-III" evidence="12">
    <location>
        <begin position="35"/>
        <end position="135"/>
    </location>
</feature>
<evidence type="ECO:0000256" key="8">
    <source>
        <dbReference type="ARBA" id="ARBA00075299"/>
    </source>
</evidence>
<dbReference type="SUPFAM" id="SSF49265">
    <property type="entry name" value="Fibronectin type III"/>
    <property type="match status" value="20"/>
</dbReference>
<dbReference type="FunFam" id="2.60.40.10:FF:001229">
    <property type="entry name" value="titin isoform X1"/>
    <property type="match status" value="1"/>
</dbReference>
<evidence type="ECO:0000256" key="3">
    <source>
        <dbReference type="ARBA" id="ARBA00022490"/>
    </source>
</evidence>
<comment type="function">
    <text evidence="7">Key component in the assembly and functioning of vertebrate striated muscles. By providing connections at the level of individual microfilaments, it contributes to the fine balance of forces between the two halves of the sarcomere. The size and extensibility of the cross-links are the main determinants of sarcomere extensibility properties of muscle. In non-muscle cells, seems to play a role in chromosome condensation and chromosome segregation during mitosis. Might link the lamina network to chromatin or nuclear actin, or both during interphase.</text>
</comment>
<dbReference type="FunFam" id="2.60.40.10:FF:000002">
    <property type="entry name" value="Titin a"/>
    <property type="match status" value="6"/>
</dbReference>
<feature type="domain" description="Fibronectin type-III" evidence="12">
    <location>
        <begin position="926"/>
        <end position="1025"/>
    </location>
</feature>
<feature type="region of interest" description="Disordered" evidence="9">
    <location>
        <begin position="3274"/>
        <end position="3302"/>
    </location>
</feature>
<dbReference type="Gene3D" id="3.30.200.20">
    <property type="entry name" value="Phosphorylase Kinase, domain 1"/>
    <property type="match status" value="1"/>
</dbReference>
<dbReference type="FunFam" id="2.60.40.10:FF:000031">
    <property type="entry name" value="Myosin-binding protein C, slow type"/>
    <property type="match status" value="3"/>
</dbReference>
<proteinExistence type="inferred from homology"/>
<dbReference type="FunFam" id="2.60.40.10:FF:000012">
    <property type="entry name" value="titin isoform X1"/>
    <property type="match status" value="4"/>
</dbReference>
<feature type="domain" description="Fibronectin type-III" evidence="12">
    <location>
        <begin position="1617"/>
        <end position="1712"/>
    </location>
</feature>
<accession>A0A9Q1IRS4</accession>
<dbReference type="InterPro" id="IPR011009">
    <property type="entry name" value="Kinase-like_dom_sf"/>
</dbReference>
<protein>
    <recommendedName>
        <fullName evidence="8">Connectin</fullName>
    </recommendedName>
</protein>
<dbReference type="CDD" id="cd00063">
    <property type="entry name" value="FN3"/>
    <property type="match status" value="32"/>
</dbReference>
<dbReference type="GO" id="GO:0015629">
    <property type="term" value="C:actin cytoskeleton"/>
    <property type="evidence" value="ECO:0007669"/>
    <property type="project" value="UniProtKB-ARBA"/>
</dbReference>
<feature type="domain" description="Ig-like" evidence="11">
    <location>
        <begin position="5542"/>
        <end position="5630"/>
    </location>
</feature>
<feature type="domain" description="Ig-like" evidence="11">
    <location>
        <begin position="4172"/>
        <end position="4262"/>
    </location>
</feature>
<evidence type="ECO:0000256" key="4">
    <source>
        <dbReference type="ARBA" id="ARBA00022737"/>
    </source>
</evidence>
<dbReference type="GO" id="GO:0055008">
    <property type="term" value="P:cardiac muscle tissue morphogenesis"/>
    <property type="evidence" value="ECO:0007669"/>
    <property type="project" value="UniProtKB-ARBA"/>
</dbReference>
<dbReference type="GO" id="GO:0004672">
    <property type="term" value="F:protein kinase activity"/>
    <property type="evidence" value="ECO:0007669"/>
    <property type="project" value="InterPro"/>
</dbReference>
<dbReference type="InterPro" id="IPR036179">
    <property type="entry name" value="Ig-like_dom_sf"/>
</dbReference>
<feature type="domain" description="Ig-like" evidence="11">
    <location>
        <begin position="3777"/>
        <end position="3865"/>
    </location>
</feature>
<dbReference type="InterPro" id="IPR013098">
    <property type="entry name" value="Ig_I-set"/>
</dbReference>
<dbReference type="CDD" id="cd05747">
    <property type="entry name" value="IgI_Titin_like"/>
    <property type="match status" value="1"/>
</dbReference>
<feature type="domain" description="Fibronectin type-III" evidence="12">
    <location>
        <begin position="3677"/>
        <end position="3772"/>
    </location>
</feature>
<feature type="domain" description="Fibronectin type-III" evidence="12">
    <location>
        <begin position="1125"/>
        <end position="1223"/>
    </location>
</feature>
<dbReference type="FunFam" id="2.60.40.10:FF:000147">
    <property type="entry name" value="Myosin light chain kinase"/>
    <property type="match status" value="1"/>
</dbReference>
<comment type="subcellular location">
    <subcellularLocation>
        <location evidence="1">Cytoplasm</location>
    </subcellularLocation>
</comment>
<dbReference type="SUPFAM" id="SSF48726">
    <property type="entry name" value="Immunoglobulin"/>
    <property type="match status" value="20"/>
</dbReference>
<name>A0A9Q1IRS4_SYNKA</name>
<reference evidence="13" key="1">
    <citation type="journal article" date="2023" name="Science">
        <title>Genome structures resolve the early diversification of teleost fishes.</title>
        <authorList>
            <person name="Parey E."/>
            <person name="Louis A."/>
            <person name="Montfort J."/>
            <person name="Bouchez O."/>
            <person name="Roques C."/>
            <person name="Iampietro C."/>
            <person name="Lluch J."/>
            <person name="Castinel A."/>
            <person name="Donnadieu C."/>
            <person name="Desvignes T."/>
            <person name="Floi Bucao C."/>
            <person name="Jouanno E."/>
            <person name="Wen M."/>
            <person name="Mejri S."/>
            <person name="Dirks R."/>
            <person name="Jansen H."/>
            <person name="Henkel C."/>
            <person name="Chen W.J."/>
            <person name="Zahm M."/>
            <person name="Cabau C."/>
            <person name="Klopp C."/>
            <person name="Thompson A.W."/>
            <person name="Robinson-Rechavi M."/>
            <person name="Braasch I."/>
            <person name="Lecointre G."/>
            <person name="Bobe J."/>
            <person name="Postlethwait J.H."/>
            <person name="Berthelot C."/>
            <person name="Roest Crollius H."/>
            <person name="Guiguen Y."/>
        </authorList>
    </citation>
    <scope>NUCLEOTIDE SEQUENCE</scope>
    <source>
        <strain evidence="13">WJC10195</strain>
    </source>
</reference>
<feature type="domain" description="Fibronectin type-III" evidence="12">
    <location>
        <begin position="828"/>
        <end position="923"/>
    </location>
</feature>
<feature type="compositionally biased region" description="Basic and acidic residues" evidence="9">
    <location>
        <begin position="5865"/>
        <end position="6003"/>
    </location>
</feature>
<dbReference type="InterPro" id="IPR003961">
    <property type="entry name" value="FN3_dom"/>
</dbReference>
<feature type="domain" description="Ig-like" evidence="11">
    <location>
        <begin position="1716"/>
        <end position="1805"/>
    </location>
</feature>
<feature type="domain" description="Fibronectin type-III" evidence="12">
    <location>
        <begin position="2881"/>
        <end position="2976"/>
    </location>
</feature>
<dbReference type="FunFam" id="2.60.40.10:FF:000034">
    <property type="entry name" value="Titin isoform A"/>
    <property type="match status" value="7"/>
</dbReference>
<sequence>MRINIPFKGRPTPEISWSKDEGDLPEKYPFNEPGPPGVPISTSVTKDHMVIEWKAPINNGGSPVLGYHLERKERNSLLWTKLNKHIIPDTRFKTNDLEEDLQEGGVYYFRVTGENEYGLGVSSETKDGTKITEKPSPPTKFGVTNVTKDSVTLAWNKPEHDGGSRVTGYLVEALEKGQQKWVKCGVVKTTHQLVSGLRENAEYFFRVCAENHAGLSDPKEMIMPVAVKDQLESPEIDMKNFPHNTVFVRAGSNLKLEIPLTGRPLPKVSLSKDNVPVKSTMRFNSEVTPVGLIISLRESIAHDAGRYDITASNSSGTTKSFVKIVVLDRPGPPVSPVEISDVTEDSVNLKWLPPLYDGGSPITNYIVMKRETTSANWIEVSSAVARSTIKIMKLTTGEEYQFRIRAENRFGVSEHTDSPTVTVKLPYTIPGSPSAPLITSVTRETIAVSWKEPTSDGGNHIFGYHLQMKDRNSILWQKVNKTVIRSTHFKVTNIFPGLIYEFKVAAENAAGIGPISKTSDAVLAIDSCEPPVNLRISDITKNSITLAWQKPPYDGGSIITGYIVENRNVPNGRWTKAHLTNIVETNFTVTDLTQDQSYEFKVMAKNAVGSISNPSIIAGPATCVDTYGAPEIELPQEYLDLVKFKAGVAVQLKVGIIAKPLPTIEWYKDGKELESNGQLAVESTTEASGILIRDATRLNSGTYEIRIKNSLGSASASIRVQILDKPGPPAGAIQFKAVTADKITIMWDPPADEGGAMVTHYIVEKRETSRVLWSIISEKLEESIVSVQRLIRGNEYIFRVRGVNKYGVGDPLESEPVIARNAFVSPDKPSKPEVTMITKSTMTVVWERPVADGGSDIDGYYLEKCDKKSLRWFKVIKDSIRDTRQKVSNLTEGNEYQYRVCAINKAGQGEYSDVSVFYKAADPVDPPSEPTKLKVVDSTKTSITLGWVKPVYDGGSEITSYVVEQMVSGEMEWSVISSKDEVRTTEYVVSYLKPGVYYFFRVSAVNCLGHGRAIEMAQPVQAKDILEEADVDLDMRMKTQYTVKAGKDVALMIPLKGRPAPNVTWRKGDKNIANDPKYSINNTESTTVLVIPKVTRDDSGKYLLEIENGVGEPKTITVSVKVLDTPSACQKLLIKNVTCGKLTLSWDAPLIDGGSEITNYIIEKKDATKKSYSVVTNECSNTAYKIDSLSEDISYFFRVSAENENGFGDPCETAEPVRATEAPGPVKDLALKDSTKTSVTLQWTKPDYDGGSHISDYVIQKKAEDEEVWTLAGTCKRCQYEVINLTELEIMDFRVSSKNEKGQSDFSQVGPITVMDLIIPPEANLADYPGGEISVRIGQNVNIELPFKGKPKPITQWQKDDEPLKESEQIRFRLTENKVALTIRNVRKDNAGKYTLTLDNKLSKNSFDIKVITLGPPSKPVGPIRFDEIKAQSIIISWNQPTDDGGGEITCYSVEKRETSLAAWKLVCSSVVRTTFKIPNLNKGTEYQFRVRAENKYGVSEPLNSQDVVAQHQYKPPGPPGKPIVYNVTSDGMTIQWEAPDFDGGSPITGFHVEKKDRNSLLWTKVNSSVISGRDYRSIGLIEGLEYQFRVYAQNNAGLSCVSEASKHILAISPVDPPGTPNCIDVTRESVSLKWDPPKRDGGSKIVAYSVERRQGRGKWLRCNFIDISECQYTVTGLAPGDRVEFRVIARNAVGTISSPSQSSGYIMTRDESVSPSITFSGEQSITVKAGENVSINANITGRPVPQVTWFKDGKEIDKKMMIDITTAIGSSTLFIRDVNRNHRGLYSVEAKNSSGTKKEDILVRVHDTPGPPDGPVRFTNISAEKVTMYWNPPENDGCAAITHYVIEKRATSRISWALVTDKCEACSFNATKLIKGNEYQFRVSAVNKFGVGKPLESDPVVAEMQFTVPDAPGTPDSTHVTGNSITVCWTRPKSDGGNEIKQYILERREKKSLHWVKVSSKRPVTELRHRVINLTEGNEYEFRVMAENAAGIGPASSTSRLFKCKEPTSPPSAPNVVKATDSTKSSVTLEWTKPVFDGGMEIIGYTIEMCKARLEDWHKVNVEACIHTKYTATGLEAEHPFVPPSSPTRPDITSVTANAMGIRWEPPYHDGGSQISGYWIEKKERNTILWVRENKIPCIECHYKISTLIPGLEYQFRVSAMNIAGLSKASDASRSMVAQNPVDPPGKPEVIDVTKTTVSITWSVPFNDGGSKIVGYIVERKPFSDDDEGRWLKCNYMTVTENYFTITSLGEGDVYEFRVIAKNGAGVHSMPSESTGPVTCKDEYTPPKAELNTTLLGETITISQGSDLVLDAAVGGKPEPNVFWAKGDKELELGEKYSLQYTSTRAMAIIKYCDRNDSGRYILTVKNASGVKTASVNVKVLDTPGPCNDKIKISRVTEEKCTVSWKIPLEDGGDPVGHYIVERRETSRLNWAIVETECKTLSCVATRLIKNNEYIFRVRGVNKYGPGVPLESEPIIARNAYTIPSPPGAPEITAVGKEHVIIEWLKPESDGGSEIKNYLVDKREKKSLRWTRVNKDYTIYDTRLKITGLLEGSDYQFRVTAANAAGNSQPSEASQYAFCRDPTYTPAPPSVPRVTDTTKHSISLAWTRPMYDGGSDVIGYIVEMLEEGTEQWFRAHQKHLKTTEYIAVGLVSTKKYCFRVAALNANGMGEFSEPCPETEPLERIEIPDLELSDDLKKTVCLRAGGSLRLFVAVTGRPTPLVTWSKSGVDLQSRGYIDVTDSYTTLTIEKLHRYDAGKYTIEAENPSGKKSATILVKIYDTPGAPGAINIKDYTKESVVITWDVPSIDGGAPVNNYIIEQREAAMKSYKTVTSKCNKTLYRITGLDEGTLYFFRVLPENIYGVGEPCETSDALLVCEVPTIPQNLEAVDTTKSTITLRWEKPLHDGGSRLTGYIIEACRFGTDRWMTVATLKTTVFEHTIVSLNESEEYLFRVKAENSRGVSEARELVSPVTIQDQRVLPKIDLAGIPQKTVSVPAGRPIELHIPIIGKPPPVCSWYFGGVEIKEIDRVKVETNGKYTKLTVRETTIDDTGNYTLEVKNIAGTATEIIKVIILDKPGVPIGPLRIEAVEATSVTVSWNPPEKDGGANISGYVVEQRDAHCTGWLPVSESVTRPTFTFTRLTEGNEYVFRVSATNRFGIGSFLQSAVVECKSAKTIPGAPGRPDVFDMSHEGMTLTWTPPEEDGGSQVSGYIIERKEVKSDRWLRINKNPVTMTRYRSTGLIEGLEYEFRVTAINSRGYGKPSAASKPAVAMDPIEPPGAPQKPRVTDTTRTSVSLAWSPPEEEGGSSITGYLIEMQKIDQVEWTKCNTTPTRICEYTLTHMPQGAEYRFRVMACNAGGPGEPAEIPGAVKVTEMLGYPDYELDDIYQEGLVVRQGGVIKLSVPIRGKPIPICKWTKDGRDISYRAMIATSDDLTELVIKEAHRDDTGTYDLVLENKCGKKAVYIKVKVIGRPDPPEGPLEFDDIQARSVRVSWRAPSDDGGSDVLGYMIERREVPKAAWYTVDARVVDTSMVVKGLKENVEYHFKVTAENQFGFSRSLKSEETVTPKTPLCPPEPPSNPPEIMDVTKSTIALSWSRPRDDGGSRVTGYYVDRREISTEKWVRHNKTHITTTMYTVTGLIPDAEYQFRIIAQNDIGQSEPGPASESVVCKDPFDKPSQPGEIDIISITKDCITIHWDRPICDGGKEILGYWIEYRQSGESAWKKCIKERSKDRQFTMGGLMEATEYEFRVFAENESGLSRPRRTAMGIKTKLSVGEAPSLKDEMQDVTTKLGESGTLKCQIIGRPLPEIKWYRFGKELKQSRKYKMSSDGRNHSLTVATDEQEDEGLYTCRAINAAGEIETSGKLFLQAAPQFHPGFPLKEKYYAGCGTSLRLHVVYIGRPVPQITWFYGKKPLKPSESVIIESTESYTHLVVRNVQRKTNAGKYKVQISNKFGTIDTVLHVEIQDKPAIPEGPIVVDTILKSSVIISWKSPKDDGGSMITNYIVEKREAKEGEKYHLVSSSISGTSCRVPNLIDSAGYYFRVSAQNQYGISEPLEIPSVVIIKSPFEKPRVPQQPVATEVTKDSCVVSWKPPTSDGGAKIKNYYLEKREKKQNKWIAVTTHEILESVYSVTSLIEGFEYEFRVKCENQAGESEWSEISEPVIPKADAAMRPPSFKEELRDMSVKYKSNATFVCKVNGHPKPVVKWYKGGKEILPDGQKIKVQEFKGGYYQLVISAADEEDATVYQIRATNQGGSISTTVTLDVEVPAKIHLPKHLQGMGAVHALRGEVVSIKIPFSGKPEPVITWQKGQEIIDNSGYHQVIITRSFTSLVFPHGVQRKDSGFYIIHAKNRFGADQQTVELDVTDVPDPPKGINVSDVSRDSITLNWSAPANDGGSKITNYIVEKCPTTSDRWIRVAQTQAIQYTVINLYGKTKYQFRVIAENQHGQSEASTPTEPVTMTQDKSIIRNYDEEVDETREITKEEASFSSIKNLSAKYTISEELSRSHFGVVHRCIEKSSKKTFMAKFIKVKGSDQELVNREIAALNVGRHKNLLYLHEYFESLEEFVMIYEFISGVDIFERLGTSNFELTEFEIVRYLKQVCEALKFLHSKGFAHFDIRPDNIVYTTRKSTNVKIIEMGQARYLTPGDNIRIQFTAPEYCAPEIHQHDMVSTVTDMWSVGVLAYVLLSGLNPFAAESNHKMIEKISNAEYSFDSEAFKHISLEAMDFVDRLLIKDCKHRMTSSEALEHPWLKVKSEHLSTTVIKTLRHRRYYQTLMKKEWNFVISSARIAYGGAFRSQRGVSIGKVKIATSAYGVKAGQIMHGVAEEGGHVKFVCNIENYDSSTEVTWYCGVRQLQASDKYEISYADGVAIIYVKDINSSDDGVYRCKVVNEYGEDSAYAELFVEEVRSYHEYFMGRAVKKVKRRVDTTRLLQRPPEFTLPLFNQTVYIGEDVRFGVTITVHPEPNVSWLKSGQRIRPGDNDKKYTFTSDKGLYQLVIHNLEQEDDAEYTVVAHNKFGEDSCKARLTVIPHPIIEDTLRPMFKRLIANADCNEGQSIRFELRVTGTPAPTLKWEKDGKPLVFSQKVEVIQEDVDYHVLHVRETLPEDSGTYRVIATNSAGSASCQATLKVERVTYTKREYKSEDEKERYVQKQIDKTYKLAQHFSTTEVTSLNLVAEEALREAATLYMPAVSTKNVQGEFDIEKEVKKIRVEEKRIRMPYEIPEPSVHAAYALGEDMEIKHFVPLSEMKWYKKLRDQYEMPERMEKIVRRRQKRIRLSRWEQFYVVPLPRITDQYKPRWRIPKISLDDLETVRPARHHTPSESEASYRVRRRSLGDLSDEELLLPVDDYLSMKKSEEEKLQLEEELELGFSASPPRHCPICFELDALRRPSPIQMTYDEAEKTQLSRKEKSMHVSSSEEVMKTTEQRRVASSSVSHYLRRRRSLSPTYIELMRPVSELIRKPRVFRTSETEDELVERRSPTPERTRPRSPSPISTERSSRSSSRFERSARFDIMARYEARKAALKSERKYEVVSQQPFSLDHSPRITVRMRSHRVPCGQNTKFTLNVQAKPDAEIKWFHNAEHIQESSKFHFTNMSGVLTLQIIDCQAEDSGTYRVLCINSKGEASDYATLDVSRGEYSTFSSRRKDEEVPETFVPDITKTEFYHLSSYKRASSSETRLVVQETKSKLTEMHETAVYEKYASSEKKVEALEATVEEVTVHKKVKTTLPARILTKPQSLTVSEGESARFACDIDGEPAPSVTWMREGQEIVSSHRHLVTTTQYKSTFEISSVVLSDEGSYTIVVENCEGKQEAQFILTIRKATLKEKVISSPPSIKCPEVKSPEVITTKSPEPHIKSPEAVKSPKTVKSPEPDTPPRVKSPELRVKSPEIKSPEPKVKSPDMKSPEPKVKSPEIKSPEPKVKSPEIKSPEPKVKSPEIKSPEPKVKSPEPKVKSPEPKVKSPEIKSPEPRVKSPEIKSPEPRVKSPEPRVKSPEPRVKSPEPRVKSMEVTSPMSPEPRIKSPEGIKSPRRIKSPEPVTSLQRVKSPPPVKSPTPQKVDMPLKIVHKLKVEACDDKVKMFCVAESRVKEVVWYKDGTKLTQSSRHSFHNAADGTCSLIIQELSEKDQGEYSCEIIVEGGVSRTSFSFVGQAYETIFEKIATFLEAMTAVYRLGMQSASHAKTEQTTKKEVVQEDVLSTRAKESAKMVLMEKSAAASSMHESFSAKTAHMTSSVQEASFSSSSTSEVKFASMSAASMSAASMSAASMSAASMSSMTSESLLSMSSSSSSMEMSSHSQIEGSSMRGITHRIQGTPPKIEALPEDISIEKGKVLTVACAFSGEPKPEIEWTRSGRTLPGEGESDRFHIETTEDLTTLIITNVKENDAGVYTLKLSNKLGYDTATVNISIRSM</sequence>
<feature type="domain" description="Fibronectin type-III" evidence="12">
    <location>
        <begin position="729"/>
        <end position="822"/>
    </location>
</feature>
<evidence type="ECO:0000256" key="1">
    <source>
        <dbReference type="ARBA" id="ARBA00004496"/>
    </source>
</evidence>
<dbReference type="SUPFAM" id="SSF56112">
    <property type="entry name" value="Protein kinase-like (PK-like)"/>
    <property type="match status" value="1"/>
</dbReference>
<evidence type="ECO:0000256" key="6">
    <source>
        <dbReference type="ARBA" id="ARBA00023319"/>
    </source>
</evidence>
<dbReference type="EMBL" id="JAINUF010000008">
    <property type="protein sequence ID" value="KAJ8352193.1"/>
    <property type="molecule type" value="Genomic_DNA"/>
</dbReference>
<dbReference type="FunFam" id="2.60.40.10:FF:000672">
    <property type="entry name" value="Titin a"/>
    <property type="match status" value="1"/>
</dbReference>
<dbReference type="FunFam" id="2.60.40.10:FF:000003">
    <property type="entry name" value="Titin isoform E"/>
    <property type="match status" value="6"/>
</dbReference>
<dbReference type="PRINTS" id="PR00014">
    <property type="entry name" value="FNTYPEIII"/>
</dbReference>
<dbReference type="OrthoDB" id="5969272at2759"/>
<dbReference type="Gene3D" id="2.60.40.10">
    <property type="entry name" value="Immunoglobulins"/>
    <property type="match status" value="52"/>
</dbReference>
<feature type="domain" description="Fibronectin type-III" evidence="12">
    <location>
        <begin position="1519"/>
        <end position="1615"/>
    </location>
</feature>
<dbReference type="PROSITE" id="PS50011">
    <property type="entry name" value="PROTEIN_KINASE_DOM"/>
    <property type="match status" value="1"/>
</dbReference>
<dbReference type="SMART" id="SM00409">
    <property type="entry name" value="IG"/>
    <property type="match status" value="20"/>
</dbReference>
<dbReference type="PROSITE" id="PS50835">
    <property type="entry name" value="IG_LIKE"/>
    <property type="match status" value="16"/>
</dbReference>
<keyword evidence="14" id="KW-1185">Reference proteome</keyword>
<feature type="domain" description="Fibronectin type-III" evidence="12">
    <location>
        <begin position="2487"/>
        <end position="2583"/>
    </location>
</feature>
<dbReference type="Pfam" id="PF07679">
    <property type="entry name" value="I-set"/>
    <property type="match status" value="20"/>
</dbReference>
<feature type="domain" description="Fibronectin type-III" evidence="12">
    <location>
        <begin position="137"/>
        <end position="230"/>
    </location>
</feature>
<dbReference type="FunFam" id="1.10.510.10:FF:000329">
    <property type="entry name" value="Titin a"/>
    <property type="match status" value="1"/>
</dbReference>
<evidence type="ECO:0000256" key="7">
    <source>
        <dbReference type="ARBA" id="ARBA00054857"/>
    </source>
</evidence>
<feature type="domain" description="Fibronectin type-III" evidence="12">
    <location>
        <begin position="2784"/>
        <end position="2878"/>
    </location>
</feature>
<evidence type="ECO:0000259" key="11">
    <source>
        <dbReference type="PROSITE" id="PS50835"/>
    </source>
</evidence>
<comment type="similarity">
    <text evidence="2">Belongs to the protein kinase superfamily. CAMK Ser/Thr protein kinase family.</text>
</comment>
<feature type="compositionally biased region" description="Basic and acidic residues" evidence="9">
    <location>
        <begin position="5400"/>
        <end position="5410"/>
    </location>
</feature>
<feature type="domain" description="Ig-like" evidence="11">
    <location>
        <begin position="2980"/>
        <end position="3071"/>
    </location>
</feature>
<dbReference type="FunFam" id="2.60.40.10:FF:000112">
    <property type="entry name" value="Titin a"/>
    <property type="match status" value="2"/>
</dbReference>
<feature type="domain" description="Protein kinase" evidence="10">
    <location>
        <begin position="4495"/>
        <end position="4749"/>
    </location>
</feature>
<feature type="compositionally biased region" description="Polar residues" evidence="9">
    <location>
        <begin position="3286"/>
        <end position="3295"/>
    </location>
</feature>
<dbReference type="GO" id="GO:0008307">
    <property type="term" value="F:structural constituent of muscle"/>
    <property type="evidence" value="ECO:0007669"/>
    <property type="project" value="TreeGrafter"/>
</dbReference>
<dbReference type="GO" id="GO:0031430">
    <property type="term" value="C:M band"/>
    <property type="evidence" value="ECO:0007669"/>
    <property type="project" value="TreeGrafter"/>
</dbReference>
<dbReference type="SMART" id="SM00408">
    <property type="entry name" value="IGc2"/>
    <property type="match status" value="19"/>
</dbReference>
<comment type="caution">
    <text evidence="13">The sequence shown here is derived from an EMBL/GenBank/DDBJ whole genome shotgun (WGS) entry which is preliminary data.</text>
</comment>
<dbReference type="FunFam" id="2.60.40.10:FF:001115">
    <property type="entry name" value="Titin b"/>
    <property type="match status" value="1"/>
</dbReference>
<dbReference type="FunFam" id="2.60.40.10:FF:000127">
    <property type="entry name" value="titin isoform X1"/>
    <property type="match status" value="3"/>
</dbReference>
<feature type="domain" description="Fibronectin type-III" evidence="12">
    <location>
        <begin position="3575"/>
        <end position="3671"/>
    </location>
</feature>
<dbReference type="Pfam" id="PF00041">
    <property type="entry name" value="fn3"/>
    <property type="match status" value="32"/>
</dbReference>
<keyword evidence="3" id="KW-0963">Cytoplasm</keyword>
<feature type="domain" description="Fibronectin type-III" evidence="12">
    <location>
        <begin position="3279"/>
        <end position="3375"/>
    </location>
</feature>
<dbReference type="InterPro" id="IPR036116">
    <property type="entry name" value="FN3_sf"/>
</dbReference>
<dbReference type="GO" id="GO:0032991">
    <property type="term" value="C:protein-containing complex"/>
    <property type="evidence" value="ECO:0007669"/>
    <property type="project" value="UniProtKB-ARBA"/>
</dbReference>
<dbReference type="SMART" id="SM00060">
    <property type="entry name" value="FN3"/>
    <property type="match status" value="32"/>
</dbReference>
<dbReference type="GO" id="GO:0045214">
    <property type="term" value="P:sarcomere organization"/>
    <property type="evidence" value="ECO:0007669"/>
    <property type="project" value="TreeGrafter"/>
</dbReference>
<feature type="domain" description="Ig-like" evidence="11">
    <location>
        <begin position="2677"/>
        <end position="2773"/>
    </location>
</feature>
<evidence type="ECO:0000259" key="10">
    <source>
        <dbReference type="PROSITE" id="PS50011"/>
    </source>
</evidence>
<evidence type="ECO:0000256" key="9">
    <source>
        <dbReference type="SAM" id="MobiDB-lite"/>
    </source>
</evidence>
<dbReference type="Gene3D" id="1.10.510.10">
    <property type="entry name" value="Transferase(Phosphotransferase) domain 1"/>
    <property type="match status" value="1"/>
</dbReference>
<dbReference type="GO" id="GO:0005524">
    <property type="term" value="F:ATP binding"/>
    <property type="evidence" value="ECO:0007669"/>
    <property type="project" value="InterPro"/>
</dbReference>
<evidence type="ECO:0000256" key="5">
    <source>
        <dbReference type="ARBA" id="ARBA00023157"/>
    </source>
</evidence>
<feature type="domain" description="Fibronectin type-III" evidence="12">
    <location>
        <begin position="2589"/>
        <end position="2683"/>
    </location>
</feature>
<feature type="domain" description="Ig-like" evidence="11">
    <location>
        <begin position="5038"/>
        <end position="5127"/>
    </location>
</feature>
<keyword evidence="5" id="KW-1015">Disulfide bond</keyword>
<keyword evidence="6" id="KW-0393">Immunoglobulin domain</keyword>
<dbReference type="InterPro" id="IPR003598">
    <property type="entry name" value="Ig_sub2"/>
</dbReference>
<feature type="domain" description="Ig-like" evidence="11">
    <location>
        <begin position="6051"/>
        <end position="6142"/>
    </location>
</feature>
<feature type="region of interest" description="Disordered" evidence="9">
    <location>
        <begin position="5827"/>
        <end position="6053"/>
    </location>
</feature>
<feature type="domain" description="Fibronectin type-III" evidence="12">
    <location>
        <begin position="3178"/>
        <end position="3273"/>
    </location>
</feature>
<feature type="compositionally biased region" description="Low complexity" evidence="9">
    <location>
        <begin position="6275"/>
        <end position="6289"/>
    </location>
</feature>
<feature type="compositionally biased region" description="Basic and acidic residues" evidence="9">
    <location>
        <begin position="5473"/>
        <end position="5484"/>
    </location>
</feature>
<evidence type="ECO:0000256" key="2">
    <source>
        <dbReference type="ARBA" id="ARBA00006692"/>
    </source>
</evidence>
<dbReference type="FunFam" id="2.60.40.10:FF:001345">
    <property type="entry name" value="titin isoform X1"/>
    <property type="match status" value="1"/>
</dbReference>
<dbReference type="InterPro" id="IPR007110">
    <property type="entry name" value="Ig-like_dom"/>
</dbReference>
<feature type="domain" description="Ig-like" evidence="11">
    <location>
        <begin position="2288"/>
        <end position="2380"/>
    </location>
</feature>
<dbReference type="FunFam" id="2.60.40.10:FF:001477">
    <property type="entry name" value="Titin b"/>
    <property type="match status" value="1"/>
</dbReference>
<feature type="domain" description="Fibronectin type-III" evidence="12">
    <location>
        <begin position="432"/>
        <end position="526"/>
    </location>
</feature>
<evidence type="ECO:0000259" key="12">
    <source>
        <dbReference type="PROSITE" id="PS50853"/>
    </source>
</evidence>
<feature type="domain" description="Fibronectin type-III" evidence="12">
    <location>
        <begin position="2084"/>
        <end position="2182"/>
    </location>
</feature>
<evidence type="ECO:0000313" key="13">
    <source>
        <dbReference type="EMBL" id="KAJ8352193.1"/>
    </source>
</evidence>
<feature type="domain" description="Fibronectin type-III" evidence="12">
    <location>
        <begin position="1912"/>
        <end position="2008"/>
    </location>
</feature>
<dbReference type="FunFam" id="2.60.40.10:FF:000011">
    <property type="entry name" value="Titin b"/>
    <property type="match status" value="3"/>
</dbReference>
<feature type="domain" description="Ig-like" evidence="11">
    <location>
        <begin position="5726"/>
        <end position="5815"/>
    </location>
</feature>
<feature type="domain" description="Fibronectin type-III" evidence="12">
    <location>
        <begin position="3474"/>
        <end position="3571"/>
    </location>
</feature>
<dbReference type="InterPro" id="IPR003599">
    <property type="entry name" value="Ig_sub"/>
</dbReference>
<dbReference type="InterPro" id="IPR013783">
    <property type="entry name" value="Ig-like_fold"/>
</dbReference>